<dbReference type="PANTHER" id="PTHR47566">
    <property type="match status" value="1"/>
</dbReference>
<protein>
    <submittedName>
        <fullName evidence="4">Leucine Rich Repeat protein</fullName>
    </submittedName>
</protein>
<dbReference type="EMBL" id="ACLR01000068">
    <property type="protein sequence ID" value="EEK17402.1"/>
    <property type="molecule type" value="Genomic_DNA"/>
</dbReference>
<keyword evidence="2" id="KW-0677">Repeat</keyword>
<dbReference type="InterPro" id="IPR025875">
    <property type="entry name" value="Leu-rich_rpt_4"/>
</dbReference>
<proteinExistence type="predicted"/>
<dbReference type="eggNOG" id="COG4886">
    <property type="taxonomic scope" value="Bacteria"/>
</dbReference>
<dbReference type="PANTHER" id="PTHR47566:SF1">
    <property type="entry name" value="PROTEIN NUD1"/>
    <property type="match status" value="1"/>
</dbReference>
<comment type="caution">
    <text evidence="4">The sequence shown here is derived from an EMBL/GenBank/DDBJ whole genome shotgun (WGS) entry which is preliminary data.</text>
</comment>
<dbReference type="SUPFAM" id="SSF52058">
    <property type="entry name" value="L domain-like"/>
    <property type="match status" value="1"/>
</dbReference>
<feature type="non-terminal residue" evidence="4">
    <location>
        <position position="544"/>
    </location>
</feature>
<evidence type="ECO:0000313" key="5">
    <source>
        <dbReference type="Proteomes" id="UP000003303"/>
    </source>
</evidence>
<dbReference type="Pfam" id="PF18998">
    <property type="entry name" value="Flg_new_2"/>
    <property type="match status" value="3"/>
</dbReference>
<evidence type="ECO:0000313" key="4">
    <source>
        <dbReference type="EMBL" id="EEK17402.1"/>
    </source>
</evidence>
<reference evidence="4 5" key="1">
    <citation type="submission" date="2009-04" db="EMBL/GenBank/DDBJ databases">
        <authorList>
            <person name="Sebastian Y."/>
            <person name="Madupu R."/>
            <person name="Durkin A.S."/>
            <person name="Torralba M."/>
            <person name="Methe B."/>
            <person name="Sutton G.G."/>
            <person name="Strausberg R.L."/>
            <person name="Nelson K.E."/>
        </authorList>
    </citation>
    <scope>NUCLEOTIDE SEQUENCE [LARGE SCALE GENOMIC DNA]</scope>
    <source>
        <strain evidence="4 5">60-3</strain>
    </source>
</reference>
<dbReference type="InterPro" id="IPR032675">
    <property type="entry name" value="LRR_dom_sf"/>
</dbReference>
<dbReference type="GO" id="GO:0035591">
    <property type="term" value="F:signaling adaptor activity"/>
    <property type="evidence" value="ECO:0007669"/>
    <property type="project" value="TreeGrafter"/>
</dbReference>
<dbReference type="InterPro" id="IPR001611">
    <property type="entry name" value="Leu-rich_rpt"/>
</dbReference>
<dbReference type="eggNOG" id="COG4447">
    <property type="taxonomic scope" value="Bacteria"/>
</dbReference>
<dbReference type="Pfam" id="PF12799">
    <property type="entry name" value="LRR_4"/>
    <property type="match status" value="3"/>
</dbReference>
<name>C2MA50_9PORP</name>
<evidence type="ECO:0000256" key="2">
    <source>
        <dbReference type="ARBA" id="ARBA00022737"/>
    </source>
</evidence>
<dbReference type="InterPro" id="IPR044060">
    <property type="entry name" value="Bacterial_rp_domain"/>
</dbReference>
<feature type="domain" description="Bacterial repeat" evidence="3">
    <location>
        <begin position="488"/>
        <end position="541"/>
    </location>
</feature>
<organism evidence="4 5">
    <name type="scientific">Porphyromonas uenonis 60-3</name>
    <dbReference type="NCBI Taxonomy" id="596327"/>
    <lineage>
        <taxon>Bacteria</taxon>
        <taxon>Pseudomonadati</taxon>
        <taxon>Bacteroidota</taxon>
        <taxon>Bacteroidia</taxon>
        <taxon>Bacteroidales</taxon>
        <taxon>Porphyromonadaceae</taxon>
        <taxon>Porphyromonas</taxon>
    </lineage>
</organism>
<dbReference type="AlphaFoldDB" id="C2MA50"/>
<accession>C2MA50</accession>
<feature type="domain" description="Bacterial repeat" evidence="3">
    <location>
        <begin position="415"/>
        <end position="485"/>
    </location>
</feature>
<sequence>CTALTTLNCGSNQLTSLDLSSCTALTTLNCGSNQLTSLNVSSYTSLKTLNCSNNQLTSLDLSGCTALKTLDCGENPVFDSLDVSGCTSLTKLDCKKSSSPKKLNASGCTALTEFDCREWSLISLDVSGCTSLIKLTCPKHYLTNLNASGCSALKMLDCSGDSLTNLNLSGCTSLTMFFFINNRLVSLNISGCTALTKLACSRNQLTSLDASGCTALKTLDCRDNKLTSLNVSGCTALKTLDCSDNTLSDINLLQCFELNWLRCSINQIKASSMTALINSLPDRQGKTVGMLQVVDKESTKEGNLCFTDHVTKAKAKNWQAQSYQSNAWSDYAGSEVPTFAVTSSATTGGMVAIIGVPDLTKVPYDTELTIVATPAEGYELTALTANGTDILASKKVIVKEAVEVKATFAKKSFAVTFDKVGEGTITATGADDLNAVAYGTELTIVATPAAGYDLQSLVAGGVDITTTKKVVVKDNVTVTATFAKKNFAVTFEKEGEGTITATGASDLNSVAYGTELTINATPAMGYELVSITANGTDITATKKI</sequence>
<feature type="domain" description="Bacterial repeat" evidence="3">
    <location>
        <begin position="340"/>
        <end position="411"/>
    </location>
</feature>
<gene>
    <name evidence="4" type="ORF">PORUE0001_0279</name>
</gene>
<keyword evidence="1" id="KW-0433">Leucine-rich repeat</keyword>
<feature type="non-terminal residue" evidence="4">
    <location>
        <position position="1"/>
    </location>
</feature>
<evidence type="ECO:0000259" key="3">
    <source>
        <dbReference type="Pfam" id="PF18998"/>
    </source>
</evidence>
<dbReference type="Proteomes" id="UP000003303">
    <property type="component" value="Unassembled WGS sequence"/>
</dbReference>
<dbReference type="PROSITE" id="PS51450">
    <property type="entry name" value="LRR"/>
    <property type="match status" value="1"/>
</dbReference>
<keyword evidence="5" id="KW-1185">Reference proteome</keyword>
<dbReference type="Gene3D" id="3.80.10.10">
    <property type="entry name" value="Ribonuclease Inhibitor"/>
    <property type="match status" value="2"/>
</dbReference>
<evidence type="ECO:0000256" key="1">
    <source>
        <dbReference type="ARBA" id="ARBA00022614"/>
    </source>
</evidence>
<dbReference type="STRING" id="596327.PORUE0001_0279"/>
<dbReference type="InterPro" id="IPR052574">
    <property type="entry name" value="CDIRP"/>
</dbReference>